<dbReference type="Proteomes" id="UP001232992">
    <property type="component" value="Unassembled WGS sequence"/>
</dbReference>
<proteinExistence type="predicted"/>
<dbReference type="RefSeq" id="WP_283758618.1">
    <property type="nucleotide sequence ID" value="NZ_JAQOSQ010000011.1"/>
</dbReference>
<reference evidence="1 2" key="1">
    <citation type="submission" date="2023-01" db="EMBL/GenBank/DDBJ databases">
        <title>Novel diversity within Roseofilum (Cyanobacteria; Desertifilaceae) from marine benthic mats with descriptions of four novel species.</title>
        <authorList>
            <person name="Wang Y."/>
            <person name="Berthold D.E."/>
            <person name="Hu J."/>
            <person name="Lefler F.W."/>
            <person name="Laughinghouse H.D. IV."/>
        </authorList>
    </citation>
    <scope>NUCLEOTIDE SEQUENCE [LARGE SCALE GENOMIC DNA]</scope>
    <source>
        <strain evidence="1 2">BLCC-M143</strain>
    </source>
</reference>
<accession>A0ABT7BY20</accession>
<keyword evidence="2" id="KW-1185">Reference proteome</keyword>
<dbReference type="EMBL" id="JAQOSQ010000011">
    <property type="protein sequence ID" value="MDJ1183965.1"/>
    <property type="molecule type" value="Genomic_DNA"/>
</dbReference>
<protein>
    <submittedName>
        <fullName evidence="1">Uncharacterized protein</fullName>
    </submittedName>
</protein>
<sequence>MPHPSLTVPDNVSFEQAIAITQEFLSLLDAKELSELEIETTVGELVGSENGARGFFVVYLTDDRPLADRPSPGVIGALQMSPEIVSELLVKNVAMSSAMAMTHERNNNSEMASNSKRVTSRCHALIEQIQLSEVSEKAKLLHESAKTRAGTYETFLKRWNYDEEQRNVIQTAIASII</sequence>
<organism evidence="1 2">
    <name type="scientific">Roseofilum casamattae BLCC-M143</name>
    <dbReference type="NCBI Taxonomy" id="3022442"/>
    <lineage>
        <taxon>Bacteria</taxon>
        <taxon>Bacillati</taxon>
        <taxon>Cyanobacteriota</taxon>
        <taxon>Cyanophyceae</taxon>
        <taxon>Desertifilales</taxon>
        <taxon>Desertifilaceae</taxon>
        <taxon>Roseofilum</taxon>
        <taxon>Roseofilum casamattae</taxon>
    </lineage>
</organism>
<gene>
    <name evidence="1" type="ORF">PMH09_12290</name>
</gene>
<name>A0ABT7BY20_9CYAN</name>
<comment type="caution">
    <text evidence="1">The sequence shown here is derived from an EMBL/GenBank/DDBJ whole genome shotgun (WGS) entry which is preliminary data.</text>
</comment>
<dbReference type="InterPro" id="IPR016780">
    <property type="entry name" value="UCP020893"/>
</dbReference>
<dbReference type="PIRSF" id="PIRSF020893">
    <property type="entry name" value="UCP020893"/>
    <property type="match status" value="1"/>
</dbReference>
<evidence type="ECO:0000313" key="1">
    <source>
        <dbReference type="EMBL" id="MDJ1183965.1"/>
    </source>
</evidence>
<evidence type="ECO:0000313" key="2">
    <source>
        <dbReference type="Proteomes" id="UP001232992"/>
    </source>
</evidence>